<reference evidence="8" key="1">
    <citation type="submission" date="2020-10" db="EMBL/GenBank/DDBJ databases">
        <authorList>
            <person name="Gilroy R."/>
        </authorList>
    </citation>
    <scope>NUCLEOTIDE SEQUENCE</scope>
    <source>
        <strain evidence="8">ChiSjej4B22-8148</strain>
    </source>
</reference>
<dbReference type="GO" id="GO:0042158">
    <property type="term" value="P:lipoprotein biosynthetic process"/>
    <property type="evidence" value="ECO:0007669"/>
    <property type="project" value="UniProtKB-UniRule"/>
</dbReference>
<gene>
    <name evidence="7 8" type="primary">lgt</name>
    <name evidence="8" type="ORF">IAB31_10185</name>
</gene>
<reference evidence="8" key="2">
    <citation type="journal article" date="2021" name="PeerJ">
        <title>Extensive microbial diversity within the chicken gut microbiome revealed by metagenomics and culture.</title>
        <authorList>
            <person name="Gilroy R."/>
            <person name="Ravi A."/>
            <person name="Getino M."/>
            <person name="Pursley I."/>
            <person name="Horton D.L."/>
            <person name="Alikhan N.F."/>
            <person name="Baker D."/>
            <person name="Gharbi K."/>
            <person name="Hall N."/>
            <person name="Watson M."/>
            <person name="Adriaenssens E.M."/>
            <person name="Foster-Nyarko E."/>
            <person name="Jarju S."/>
            <person name="Secka A."/>
            <person name="Antonio M."/>
            <person name="Oren A."/>
            <person name="Chaudhuri R.R."/>
            <person name="La Ragione R."/>
            <person name="Hildebrand F."/>
            <person name="Pallen M.J."/>
        </authorList>
    </citation>
    <scope>NUCLEOTIDE SEQUENCE</scope>
    <source>
        <strain evidence="8">ChiSjej4B22-8148</strain>
    </source>
</reference>
<evidence type="ECO:0000256" key="4">
    <source>
        <dbReference type="ARBA" id="ARBA00022692"/>
    </source>
</evidence>
<keyword evidence="5 7" id="KW-1133">Transmembrane helix</keyword>
<keyword evidence="3 7" id="KW-0808">Transferase</keyword>
<dbReference type="PANTHER" id="PTHR30589:SF0">
    <property type="entry name" value="PHOSPHATIDYLGLYCEROL--PROLIPOPROTEIN DIACYLGLYCERYL TRANSFERASE"/>
    <property type="match status" value="1"/>
</dbReference>
<dbReference type="PANTHER" id="PTHR30589">
    <property type="entry name" value="PROLIPOPROTEIN DIACYLGLYCERYL TRANSFERASE"/>
    <property type="match status" value="1"/>
</dbReference>
<dbReference type="GO" id="GO:0008961">
    <property type="term" value="F:phosphatidylglycerol-prolipoprotein diacylglyceryl transferase activity"/>
    <property type="evidence" value="ECO:0007669"/>
    <property type="project" value="UniProtKB-UniRule"/>
</dbReference>
<feature type="binding site" evidence="7">
    <location>
        <position position="145"/>
    </location>
    <ligand>
        <name>a 1,2-diacyl-sn-glycero-3-phospho-(1'-sn-glycerol)</name>
        <dbReference type="ChEBI" id="CHEBI:64716"/>
    </ligand>
</feature>
<evidence type="ECO:0000256" key="5">
    <source>
        <dbReference type="ARBA" id="ARBA00022989"/>
    </source>
</evidence>
<keyword evidence="4 7" id="KW-0812">Transmembrane</keyword>
<comment type="similarity">
    <text evidence="1 7">Belongs to the Lgt family.</text>
</comment>
<accession>A0A9D1ADC3</accession>
<comment type="caution">
    <text evidence="8">The sequence shown here is derived from an EMBL/GenBank/DDBJ whole genome shotgun (WGS) entry which is preliminary data.</text>
</comment>
<evidence type="ECO:0000256" key="7">
    <source>
        <dbReference type="HAMAP-Rule" id="MF_01147"/>
    </source>
</evidence>
<dbReference type="GO" id="GO:0005886">
    <property type="term" value="C:plasma membrane"/>
    <property type="evidence" value="ECO:0007669"/>
    <property type="project" value="UniProtKB-SubCell"/>
</dbReference>
<evidence type="ECO:0000256" key="3">
    <source>
        <dbReference type="ARBA" id="ARBA00022679"/>
    </source>
</evidence>
<evidence type="ECO:0000313" key="9">
    <source>
        <dbReference type="Proteomes" id="UP000886757"/>
    </source>
</evidence>
<evidence type="ECO:0000313" key="8">
    <source>
        <dbReference type="EMBL" id="HIR14275.1"/>
    </source>
</evidence>
<keyword evidence="6 7" id="KW-0472">Membrane</keyword>
<dbReference type="PROSITE" id="PS01311">
    <property type="entry name" value="LGT"/>
    <property type="match status" value="1"/>
</dbReference>
<protein>
    <recommendedName>
        <fullName evidence="7">Phosphatidylglycerol--prolipoprotein diacylglyceryl transferase</fullName>
        <ecNumber evidence="7">2.5.1.145</ecNumber>
    </recommendedName>
</protein>
<feature type="transmembrane region" description="Helical" evidence="7">
    <location>
        <begin position="59"/>
        <end position="82"/>
    </location>
</feature>
<keyword evidence="2 7" id="KW-1003">Cell membrane</keyword>
<evidence type="ECO:0000256" key="2">
    <source>
        <dbReference type="ARBA" id="ARBA00022475"/>
    </source>
</evidence>
<dbReference type="Proteomes" id="UP000886757">
    <property type="component" value="Unassembled WGS sequence"/>
</dbReference>
<comment type="subcellular location">
    <subcellularLocation>
        <location evidence="7">Cell membrane</location>
        <topology evidence="7">Multi-pass membrane protein</topology>
    </subcellularLocation>
</comment>
<dbReference type="EMBL" id="DVGK01000113">
    <property type="protein sequence ID" value="HIR14275.1"/>
    <property type="molecule type" value="Genomic_DNA"/>
</dbReference>
<dbReference type="Pfam" id="PF01790">
    <property type="entry name" value="LGT"/>
    <property type="match status" value="1"/>
</dbReference>
<comment type="function">
    <text evidence="7">Catalyzes the transfer of the diacylglyceryl group from phosphatidylglycerol to the sulfhydryl group of the N-terminal cysteine of a prolipoprotein, the first step in the formation of mature lipoproteins.</text>
</comment>
<comment type="catalytic activity">
    <reaction evidence="7">
        <text>L-cysteinyl-[prolipoprotein] + a 1,2-diacyl-sn-glycero-3-phospho-(1'-sn-glycerol) = an S-1,2-diacyl-sn-glyceryl-L-cysteinyl-[prolipoprotein] + sn-glycerol 1-phosphate + H(+)</text>
        <dbReference type="Rhea" id="RHEA:56712"/>
        <dbReference type="Rhea" id="RHEA-COMP:14679"/>
        <dbReference type="Rhea" id="RHEA-COMP:14680"/>
        <dbReference type="ChEBI" id="CHEBI:15378"/>
        <dbReference type="ChEBI" id="CHEBI:29950"/>
        <dbReference type="ChEBI" id="CHEBI:57685"/>
        <dbReference type="ChEBI" id="CHEBI:64716"/>
        <dbReference type="ChEBI" id="CHEBI:140658"/>
        <dbReference type="EC" id="2.5.1.145"/>
    </reaction>
</comment>
<feature type="transmembrane region" description="Helical" evidence="7">
    <location>
        <begin position="20"/>
        <end position="47"/>
    </location>
</feature>
<dbReference type="InterPro" id="IPR001640">
    <property type="entry name" value="Lgt"/>
</dbReference>
<dbReference type="EC" id="2.5.1.145" evidence="7"/>
<proteinExistence type="inferred from homology"/>
<feature type="transmembrane region" description="Helical" evidence="7">
    <location>
        <begin position="264"/>
        <end position="282"/>
    </location>
</feature>
<feature type="transmembrane region" description="Helical" evidence="7">
    <location>
        <begin position="225"/>
        <end position="244"/>
    </location>
</feature>
<dbReference type="AlphaFoldDB" id="A0A9D1ADC3"/>
<feature type="transmembrane region" description="Helical" evidence="7">
    <location>
        <begin position="102"/>
        <end position="119"/>
    </location>
</feature>
<evidence type="ECO:0000256" key="6">
    <source>
        <dbReference type="ARBA" id="ARBA00023136"/>
    </source>
</evidence>
<organism evidence="8 9">
    <name type="scientific">Candidatus Choladousia intestinavium</name>
    <dbReference type="NCBI Taxonomy" id="2840727"/>
    <lineage>
        <taxon>Bacteria</taxon>
        <taxon>Bacillati</taxon>
        <taxon>Bacillota</taxon>
        <taxon>Clostridia</taxon>
        <taxon>Lachnospirales</taxon>
        <taxon>Lachnospiraceae</taxon>
        <taxon>Lachnospiraceae incertae sedis</taxon>
        <taxon>Candidatus Choladousia</taxon>
    </lineage>
</organism>
<name>A0A9D1ADC3_9FIRM</name>
<comment type="pathway">
    <text evidence="7">Protein modification; lipoprotein biosynthesis (diacylglyceryl transfer).</text>
</comment>
<dbReference type="HAMAP" id="MF_01147">
    <property type="entry name" value="Lgt"/>
    <property type="match status" value="1"/>
</dbReference>
<evidence type="ECO:0000256" key="1">
    <source>
        <dbReference type="ARBA" id="ARBA00007150"/>
    </source>
</evidence>
<dbReference type="NCBIfam" id="TIGR00544">
    <property type="entry name" value="lgt"/>
    <property type="match status" value="1"/>
</dbReference>
<sequence length="300" mass="33695">MTGSIRFPHLGIELEHVIKSISVFGIDIACYGIVLAAAMVTGILLVMKIADKTGQKGDDYFDLGIIAVLISVLCARIYYVVFSWDYYSHHISEIFNLREGGLAIYGGVAGGVVTVLVFCRIRKMKYLQALDTAAIGLVWGQMVGRWGNFFNREAFGDYTDGLFAMQLPLGDVRASEVTEKMMEHLQVIDGVEYIQVHPTFLYESLWNFGVFLVLLRLALKTERRYDGQILLSYFFLYGAGRLWIEGLRTDQLLIPGTQIPVSQVVSGILMLVSGVLLLYMAIKRKGTKEHESERNTQRTD</sequence>